<dbReference type="CDD" id="cd01392">
    <property type="entry name" value="HTH_LacI"/>
    <property type="match status" value="1"/>
</dbReference>
<evidence type="ECO:0000256" key="3">
    <source>
        <dbReference type="ARBA" id="ARBA00023125"/>
    </source>
</evidence>
<evidence type="ECO:0000256" key="1">
    <source>
        <dbReference type="ARBA" id="ARBA00022491"/>
    </source>
</evidence>
<protein>
    <submittedName>
        <fullName evidence="6">LacI family transcriptional regulator</fullName>
    </submittedName>
</protein>
<evidence type="ECO:0000313" key="6">
    <source>
        <dbReference type="EMBL" id="WTY99930.1"/>
    </source>
</evidence>
<dbReference type="Pfam" id="PF13377">
    <property type="entry name" value="Peripla_BP_3"/>
    <property type="match status" value="1"/>
</dbReference>
<gene>
    <name evidence="6" type="ORF">OG626_36005</name>
</gene>
<keyword evidence="3" id="KW-0238">DNA-binding</keyword>
<dbReference type="SMART" id="SM00354">
    <property type="entry name" value="HTH_LACI"/>
    <property type="match status" value="1"/>
</dbReference>
<keyword evidence="4" id="KW-0804">Transcription</keyword>
<accession>A0AAU3H5P8</accession>
<dbReference type="PANTHER" id="PTHR30146">
    <property type="entry name" value="LACI-RELATED TRANSCRIPTIONAL REPRESSOR"/>
    <property type="match status" value="1"/>
</dbReference>
<dbReference type="Gene3D" id="3.40.50.2300">
    <property type="match status" value="2"/>
</dbReference>
<keyword evidence="1" id="KW-0678">Repressor</keyword>
<dbReference type="AlphaFoldDB" id="A0AAU3H5P8"/>
<dbReference type="GO" id="GO:0003700">
    <property type="term" value="F:DNA-binding transcription factor activity"/>
    <property type="evidence" value="ECO:0007669"/>
    <property type="project" value="TreeGrafter"/>
</dbReference>
<organism evidence="6">
    <name type="scientific">Streptomyces sp. NBC_01401</name>
    <dbReference type="NCBI Taxonomy" id="2903854"/>
    <lineage>
        <taxon>Bacteria</taxon>
        <taxon>Bacillati</taxon>
        <taxon>Actinomycetota</taxon>
        <taxon>Actinomycetes</taxon>
        <taxon>Kitasatosporales</taxon>
        <taxon>Streptomycetaceae</taxon>
        <taxon>Streptomyces</taxon>
    </lineage>
</organism>
<dbReference type="SUPFAM" id="SSF53822">
    <property type="entry name" value="Periplasmic binding protein-like I"/>
    <property type="match status" value="1"/>
</dbReference>
<dbReference type="SUPFAM" id="SSF47413">
    <property type="entry name" value="lambda repressor-like DNA-binding domains"/>
    <property type="match status" value="1"/>
</dbReference>
<dbReference type="Pfam" id="PF00356">
    <property type="entry name" value="LacI"/>
    <property type="match status" value="1"/>
</dbReference>
<feature type="domain" description="HTH lacI-type" evidence="5">
    <location>
        <begin position="7"/>
        <end position="61"/>
    </location>
</feature>
<sequence>MRAGGRVTLKTIADSLGVSVKTVSRALAGKDSVGEELRTRIRAEADRLGYVPNSMARSLVSGSAMTLGMVITHPANPFYSLLISAVEERCRANGYSLLLMVTEEDLETERDAAEALLRWGVDGAVVIPVQEGAEHWQRLRDSGVPIVLVNRALDGFDCDFVGVDHERGAYEAVSHLLDSGASSVHLLEEDVPFSSAADRRAGFRRALTERGLPVRDDAVTLVPPVQGRRVLPWEPGAAYECARQLVSRLEPGAAVLTGSDYFALGLYRALAEKGIDVPAHVAVIGHGDLPFAAYLQPALASVRPPADEIGARAADLLFERIQGSTAPAASICLPPELKIRASAGGDDLRTTNREEP</sequence>
<dbReference type="InterPro" id="IPR028082">
    <property type="entry name" value="Peripla_BP_I"/>
</dbReference>
<dbReference type="Gene3D" id="1.10.260.40">
    <property type="entry name" value="lambda repressor-like DNA-binding domains"/>
    <property type="match status" value="1"/>
</dbReference>
<proteinExistence type="predicted"/>
<evidence type="ECO:0000259" key="5">
    <source>
        <dbReference type="PROSITE" id="PS50932"/>
    </source>
</evidence>
<name>A0AAU3H5P8_9ACTN</name>
<evidence type="ECO:0000256" key="4">
    <source>
        <dbReference type="ARBA" id="ARBA00023163"/>
    </source>
</evidence>
<dbReference type="InterPro" id="IPR046335">
    <property type="entry name" value="LacI/GalR-like_sensor"/>
</dbReference>
<reference evidence="6" key="1">
    <citation type="submission" date="2022-10" db="EMBL/GenBank/DDBJ databases">
        <title>The complete genomes of actinobacterial strains from the NBC collection.</title>
        <authorList>
            <person name="Joergensen T.S."/>
            <person name="Alvarez Arevalo M."/>
            <person name="Sterndorff E.B."/>
            <person name="Faurdal D."/>
            <person name="Vuksanovic O."/>
            <person name="Mourched A.-S."/>
            <person name="Charusanti P."/>
            <person name="Shaw S."/>
            <person name="Blin K."/>
            <person name="Weber T."/>
        </authorList>
    </citation>
    <scope>NUCLEOTIDE SEQUENCE</scope>
    <source>
        <strain evidence="6">NBC_01401</strain>
    </source>
</reference>
<dbReference type="PANTHER" id="PTHR30146:SF148">
    <property type="entry name" value="HTH-TYPE TRANSCRIPTIONAL REPRESSOR PURR-RELATED"/>
    <property type="match status" value="1"/>
</dbReference>
<dbReference type="InterPro" id="IPR000843">
    <property type="entry name" value="HTH_LacI"/>
</dbReference>
<dbReference type="EMBL" id="CP109535">
    <property type="protein sequence ID" value="WTY99930.1"/>
    <property type="molecule type" value="Genomic_DNA"/>
</dbReference>
<dbReference type="GO" id="GO:0000976">
    <property type="term" value="F:transcription cis-regulatory region binding"/>
    <property type="evidence" value="ECO:0007669"/>
    <property type="project" value="TreeGrafter"/>
</dbReference>
<evidence type="ECO:0000256" key="2">
    <source>
        <dbReference type="ARBA" id="ARBA00023015"/>
    </source>
</evidence>
<dbReference type="CDD" id="cd06267">
    <property type="entry name" value="PBP1_LacI_sugar_binding-like"/>
    <property type="match status" value="1"/>
</dbReference>
<keyword evidence="2" id="KW-0805">Transcription regulation</keyword>
<dbReference type="InterPro" id="IPR010982">
    <property type="entry name" value="Lambda_DNA-bd_dom_sf"/>
</dbReference>
<dbReference type="PROSITE" id="PS50932">
    <property type="entry name" value="HTH_LACI_2"/>
    <property type="match status" value="1"/>
</dbReference>